<dbReference type="InterPro" id="IPR016163">
    <property type="entry name" value="Ald_DH_C"/>
</dbReference>
<evidence type="ECO:0000256" key="1">
    <source>
        <dbReference type="ARBA" id="ARBA00009986"/>
    </source>
</evidence>
<dbReference type="GO" id="GO:0004029">
    <property type="term" value="F:aldehyde dehydrogenase (NAD+) activity"/>
    <property type="evidence" value="ECO:0007669"/>
    <property type="project" value="TreeGrafter"/>
</dbReference>
<proteinExistence type="inferred from homology"/>
<dbReference type="SUPFAM" id="SSF53720">
    <property type="entry name" value="ALDH-like"/>
    <property type="match status" value="1"/>
</dbReference>
<reference evidence="5" key="1">
    <citation type="submission" date="2013-08" db="EMBL/GenBank/DDBJ databases">
        <authorList>
            <person name="Mendez C."/>
            <person name="Richter M."/>
            <person name="Ferrer M."/>
            <person name="Sanchez J."/>
        </authorList>
    </citation>
    <scope>NUCLEOTIDE SEQUENCE</scope>
</reference>
<evidence type="ECO:0000256" key="3">
    <source>
        <dbReference type="ARBA" id="ARBA00023027"/>
    </source>
</evidence>
<dbReference type="PANTHER" id="PTHR43570">
    <property type="entry name" value="ALDEHYDE DEHYDROGENASE"/>
    <property type="match status" value="1"/>
</dbReference>
<keyword evidence="2" id="KW-0560">Oxidoreductase</keyword>
<gene>
    <name evidence="5" type="ORF">B1A_10507</name>
</gene>
<dbReference type="GO" id="GO:0006081">
    <property type="term" value="P:aldehyde metabolic process"/>
    <property type="evidence" value="ECO:0007669"/>
    <property type="project" value="InterPro"/>
</dbReference>
<keyword evidence="3" id="KW-0520">NAD</keyword>
<dbReference type="InterPro" id="IPR016161">
    <property type="entry name" value="Ald_DH/histidinol_DH"/>
</dbReference>
<dbReference type="InterPro" id="IPR015590">
    <property type="entry name" value="Aldehyde_DH_dom"/>
</dbReference>
<accession>T1ARS2</accession>
<comment type="similarity">
    <text evidence="1">Belongs to the aldehyde dehydrogenase family.</text>
</comment>
<feature type="domain" description="Aldehyde dehydrogenase" evidence="4">
    <location>
        <begin position="1"/>
        <end position="209"/>
    </location>
</feature>
<reference evidence="5" key="2">
    <citation type="journal article" date="2014" name="ISME J.">
        <title>Microbial stratification in low pH oxic and suboxic macroscopic growths along an acid mine drainage.</title>
        <authorList>
            <person name="Mendez-Garcia C."/>
            <person name="Mesa V."/>
            <person name="Sprenger R.R."/>
            <person name="Richter M."/>
            <person name="Diez M.S."/>
            <person name="Solano J."/>
            <person name="Bargiela R."/>
            <person name="Golyshina O.V."/>
            <person name="Manteca A."/>
            <person name="Ramos J.L."/>
            <person name="Gallego J.R."/>
            <person name="Llorente I."/>
            <person name="Martins Dos Santos V.A."/>
            <person name="Jensen O.N."/>
            <person name="Pelaez A.I."/>
            <person name="Sanchez J."/>
            <person name="Ferrer M."/>
        </authorList>
    </citation>
    <scope>NUCLEOTIDE SEQUENCE</scope>
</reference>
<dbReference type="Gene3D" id="3.40.605.10">
    <property type="entry name" value="Aldehyde Dehydrogenase, Chain A, domain 1"/>
    <property type="match status" value="1"/>
</dbReference>
<evidence type="ECO:0000313" key="5">
    <source>
        <dbReference type="EMBL" id="EQD59248.1"/>
    </source>
</evidence>
<evidence type="ECO:0000259" key="4">
    <source>
        <dbReference type="Pfam" id="PF00171"/>
    </source>
</evidence>
<comment type="caution">
    <text evidence="5">The sequence shown here is derived from an EMBL/GenBank/DDBJ whole genome shotgun (WGS) entry which is preliminary data.</text>
</comment>
<dbReference type="InterPro" id="IPR016162">
    <property type="entry name" value="Ald_DH_N"/>
</dbReference>
<dbReference type="Pfam" id="PF00171">
    <property type="entry name" value="Aldedh"/>
    <property type="match status" value="1"/>
</dbReference>
<name>T1ARS2_9ZZZZ</name>
<dbReference type="Gene3D" id="3.40.309.10">
    <property type="entry name" value="Aldehyde Dehydrogenase, Chain A, domain 2"/>
    <property type="match status" value="1"/>
</dbReference>
<organism evidence="5">
    <name type="scientific">mine drainage metagenome</name>
    <dbReference type="NCBI Taxonomy" id="410659"/>
    <lineage>
        <taxon>unclassified sequences</taxon>
        <taxon>metagenomes</taxon>
        <taxon>ecological metagenomes</taxon>
    </lineage>
</organism>
<dbReference type="EMBL" id="AUZX01007483">
    <property type="protein sequence ID" value="EQD59248.1"/>
    <property type="molecule type" value="Genomic_DNA"/>
</dbReference>
<dbReference type="AlphaFoldDB" id="T1ARS2"/>
<dbReference type="GO" id="GO:0005737">
    <property type="term" value="C:cytoplasm"/>
    <property type="evidence" value="ECO:0007669"/>
    <property type="project" value="TreeGrafter"/>
</dbReference>
<feature type="non-terminal residue" evidence="5">
    <location>
        <position position="1"/>
    </location>
</feature>
<evidence type="ECO:0000256" key="2">
    <source>
        <dbReference type="ARBA" id="ARBA00023002"/>
    </source>
</evidence>
<protein>
    <submittedName>
        <fullName evidence="5">NAD-dependent aldehyde dehydrogenase</fullName>
    </submittedName>
</protein>
<dbReference type="InterPro" id="IPR012394">
    <property type="entry name" value="Aldehyde_DH_NAD(P)"/>
</dbReference>
<dbReference type="PANTHER" id="PTHR43570:SF20">
    <property type="entry name" value="ALDEHYDE DEHYDROGENASE ALDX-RELATED"/>
    <property type="match status" value="1"/>
</dbReference>
<sequence>ADVDRAADVIAWGKCLNAGQTCIAPDHLYVHETVYEPVLARLKRRLAAWYGSDPERSPDLARIVNARHTGRLAELLEDARSRGAQVLHGGEVVLDRRFVAPTLLGGIPDDARIMQEEIFGPLLPIITYRAQDDLIARITAAPKPLAMYIWTRRLREARGLIARTGAGGTCVNQVALQFLQHNLPFGGVNQSGIGSYHGEWGIRAFSHERAIVDARLQLSGALFPPYGARVRRTVALLRRLSAWLG</sequence>